<feature type="transmembrane region" description="Helical" evidence="2">
    <location>
        <begin position="294"/>
        <end position="311"/>
    </location>
</feature>
<dbReference type="Proteomes" id="UP000437068">
    <property type="component" value="Unassembled WGS sequence"/>
</dbReference>
<feature type="transmembrane region" description="Helical" evidence="2">
    <location>
        <begin position="92"/>
        <end position="113"/>
    </location>
</feature>
<evidence type="ECO:0000313" key="4">
    <source>
        <dbReference type="Proteomes" id="UP000437068"/>
    </source>
</evidence>
<dbReference type="GO" id="GO:0016020">
    <property type="term" value="C:membrane"/>
    <property type="evidence" value="ECO:0007669"/>
    <property type="project" value="InterPro"/>
</dbReference>
<evidence type="ECO:0000313" key="3">
    <source>
        <dbReference type="EMBL" id="KAE9306673.1"/>
    </source>
</evidence>
<dbReference type="GO" id="GO:0042910">
    <property type="term" value="F:xenobiotic transmembrane transporter activity"/>
    <property type="evidence" value="ECO:0007669"/>
    <property type="project" value="InterPro"/>
</dbReference>
<protein>
    <recommendedName>
        <fullName evidence="5">Multidrug and toxin extrusion protein 1</fullName>
    </recommendedName>
</protein>
<dbReference type="Pfam" id="PF01554">
    <property type="entry name" value="MatE"/>
    <property type="match status" value="2"/>
</dbReference>
<name>A0A6A4DI77_9STRA</name>
<feature type="transmembrane region" description="Helical" evidence="2">
    <location>
        <begin position="355"/>
        <end position="377"/>
    </location>
</feature>
<dbReference type="AlphaFoldDB" id="A0A6A4DI77"/>
<proteinExistence type="inferred from homology"/>
<organism evidence="3 4">
    <name type="scientific">Phytophthora fragariae</name>
    <dbReference type="NCBI Taxonomy" id="53985"/>
    <lineage>
        <taxon>Eukaryota</taxon>
        <taxon>Sar</taxon>
        <taxon>Stramenopiles</taxon>
        <taxon>Oomycota</taxon>
        <taxon>Peronosporomycetes</taxon>
        <taxon>Peronosporales</taxon>
        <taxon>Peronosporaceae</taxon>
        <taxon>Phytophthora</taxon>
    </lineage>
</organism>
<evidence type="ECO:0000256" key="1">
    <source>
        <dbReference type="ARBA" id="ARBA00010199"/>
    </source>
</evidence>
<gene>
    <name evidence="3" type="ORF">PF001_g12008</name>
</gene>
<feature type="transmembrane region" description="Helical" evidence="2">
    <location>
        <begin position="125"/>
        <end position="149"/>
    </location>
</feature>
<comment type="similarity">
    <text evidence="1">Belongs to the multi antimicrobial extrusion (MATE) (TC 2.A.66.1) family.</text>
</comment>
<evidence type="ECO:0000256" key="2">
    <source>
        <dbReference type="SAM" id="Phobius"/>
    </source>
</evidence>
<feature type="transmembrane region" description="Helical" evidence="2">
    <location>
        <begin position="193"/>
        <end position="211"/>
    </location>
</feature>
<accession>A0A6A4DI77</accession>
<dbReference type="InterPro" id="IPR002528">
    <property type="entry name" value="MATE_fam"/>
</dbReference>
<comment type="caution">
    <text evidence="3">The sequence shown here is derived from an EMBL/GenBank/DDBJ whole genome shotgun (WGS) entry which is preliminary data.</text>
</comment>
<dbReference type="EMBL" id="QXGE01000655">
    <property type="protein sequence ID" value="KAE9306673.1"/>
    <property type="molecule type" value="Genomic_DNA"/>
</dbReference>
<keyword evidence="2" id="KW-0812">Transmembrane</keyword>
<keyword evidence="2" id="KW-0472">Membrane</keyword>
<reference evidence="3 4" key="1">
    <citation type="submission" date="2018-08" db="EMBL/GenBank/DDBJ databases">
        <title>Genomic investigation of the strawberry pathogen Phytophthora fragariae indicates pathogenicity is determined by transcriptional variation in three key races.</title>
        <authorList>
            <person name="Adams T.M."/>
            <person name="Armitage A.D."/>
            <person name="Sobczyk M.K."/>
            <person name="Bates H.J."/>
            <person name="Dunwell J.M."/>
            <person name="Nellist C.F."/>
            <person name="Harrison R.J."/>
        </authorList>
    </citation>
    <scope>NUCLEOTIDE SEQUENCE [LARGE SCALE GENOMIC DNA]</scope>
    <source>
        <strain evidence="3 4">A4</strain>
    </source>
</reference>
<evidence type="ECO:0008006" key="5">
    <source>
        <dbReference type="Google" id="ProtNLM"/>
    </source>
</evidence>
<sequence>MIHVLLDRGEDNYGREPLVTITSPACHRERGRSEELKPQTSEEVKTLLKLVGPVMVTTFFEFLPGFVSIVLAGNMDSPHAPQYVNAATFSKMLLTLMSTAVGLGLASALDTLCSQAYGAKRLDKIGEYVQTGVIVLSVNLLLVFATSWYAEEIMGQDADVARLSASFSRWMLPGIPFLYAYELTRKALQAQNILTPLVIIAVIGNAVNIGADYGFQSVVDLALELQGLSVAANIRVGNCLGAGLPKTARLARTIALRVTFGLAATFAVLLYSFSGEIPRLFLSAGESADLASKVMAIWSPLTVVVGLNCVSQGIFRGAGKQKSAAITNAVAYYAMGIPVGAYLAFQCDLGVEGLWFGAGIGDALAVGTLVLLMKYCWTWEKLADQAKERANL</sequence>
<keyword evidence="2" id="KW-1133">Transmembrane helix</keyword>
<feature type="transmembrane region" description="Helical" evidence="2">
    <location>
        <begin position="254"/>
        <end position="274"/>
    </location>
</feature>
<feature type="transmembrane region" description="Helical" evidence="2">
    <location>
        <begin position="323"/>
        <end position="343"/>
    </location>
</feature>
<dbReference type="PANTHER" id="PTHR11206">
    <property type="entry name" value="MULTIDRUG RESISTANCE PROTEIN"/>
    <property type="match status" value="1"/>
</dbReference>
<feature type="transmembrane region" description="Helical" evidence="2">
    <location>
        <begin position="47"/>
        <end position="72"/>
    </location>
</feature>
<dbReference type="GO" id="GO:0015297">
    <property type="term" value="F:antiporter activity"/>
    <property type="evidence" value="ECO:0007669"/>
    <property type="project" value="InterPro"/>
</dbReference>